<protein>
    <submittedName>
        <fullName evidence="1">Uncharacterized protein</fullName>
    </submittedName>
</protein>
<evidence type="ECO:0000313" key="1">
    <source>
        <dbReference type="EMBL" id="EEW36439.1"/>
    </source>
</evidence>
<reference evidence="1 2" key="1">
    <citation type="submission" date="2009-08" db="EMBL/GenBank/DDBJ databases">
        <authorList>
            <person name="Muzny D."/>
            <person name="Qin X."/>
            <person name="Deng J."/>
            <person name="Jiang H."/>
            <person name="Liu Y."/>
            <person name="Qu J."/>
            <person name="Song X.-Z."/>
            <person name="Zhang L."/>
            <person name="Thornton R."/>
            <person name="Coyle M."/>
            <person name="Francisco L."/>
            <person name="Jackson L."/>
            <person name="Javaid M."/>
            <person name="Korchina V."/>
            <person name="Kovar C."/>
            <person name="Mata R."/>
            <person name="Mathew T."/>
            <person name="Ngo R."/>
            <person name="Nguyen L."/>
            <person name="Nguyen N."/>
            <person name="Okwuonu G."/>
            <person name="Ongeri F."/>
            <person name="Pham C."/>
            <person name="Simmons D."/>
            <person name="Wilczek-Boney K."/>
            <person name="Hale W."/>
            <person name="Jakkamsetti A."/>
            <person name="Pham P."/>
            <person name="Ruth R."/>
            <person name="San Lucas F."/>
            <person name="Warren J."/>
            <person name="Zhang J."/>
            <person name="Zhao Z."/>
            <person name="Zhou C."/>
            <person name="Zhu D."/>
            <person name="Lee S."/>
            <person name="Bess C."/>
            <person name="Blankenburg K."/>
            <person name="Forbes L."/>
            <person name="Fu Q."/>
            <person name="Gubbala S."/>
            <person name="Hirani K."/>
            <person name="Jayaseelan J.C."/>
            <person name="Lara F."/>
            <person name="Munidasa M."/>
            <person name="Palculict T."/>
            <person name="Patil S."/>
            <person name="Pu L.-L."/>
            <person name="Saada N."/>
            <person name="Tang L."/>
            <person name="Weissenberger G."/>
            <person name="Zhu Y."/>
            <person name="Hemphill L."/>
            <person name="Shang Y."/>
            <person name="Youmans B."/>
            <person name="Ayvaz T."/>
            <person name="Ross M."/>
            <person name="Santibanez J."/>
            <person name="Aqrawi P."/>
            <person name="Gross S."/>
            <person name="Joshi V."/>
            <person name="Fowler G."/>
            <person name="Nazareth L."/>
            <person name="Reid J."/>
            <person name="Worley K."/>
            <person name="Petrosino J."/>
            <person name="Highlander S."/>
            <person name="Gibbs R."/>
        </authorList>
    </citation>
    <scope>NUCLEOTIDE SEQUENCE [LARGE SCALE GENOMIC DNA]</scope>
    <source>
        <strain evidence="1 2">ATCC 49175</strain>
    </source>
</reference>
<name>C8NIP2_9LACT</name>
<evidence type="ECO:0000313" key="2">
    <source>
        <dbReference type="Proteomes" id="UP000005926"/>
    </source>
</evidence>
<dbReference type="AlphaFoldDB" id="C8NIP2"/>
<organism evidence="1 2">
    <name type="scientific">Granulicatella adiacens ATCC 49175</name>
    <dbReference type="NCBI Taxonomy" id="638301"/>
    <lineage>
        <taxon>Bacteria</taxon>
        <taxon>Bacillati</taxon>
        <taxon>Bacillota</taxon>
        <taxon>Bacilli</taxon>
        <taxon>Lactobacillales</taxon>
        <taxon>Carnobacteriaceae</taxon>
        <taxon>Granulicatella</taxon>
    </lineage>
</organism>
<dbReference type="HOGENOM" id="CLU_3062045_0_0_9"/>
<keyword evidence="2" id="KW-1185">Reference proteome</keyword>
<dbReference type="STRING" id="638301.HMPREF0444_1787"/>
<proteinExistence type="predicted"/>
<comment type="caution">
    <text evidence="1">The sequence shown here is derived from an EMBL/GenBank/DDBJ whole genome shotgun (WGS) entry which is preliminary data.</text>
</comment>
<gene>
    <name evidence="1" type="ORF">HMPREF0444_1787</name>
</gene>
<accession>C8NIP2</accession>
<dbReference type="EMBL" id="ACKZ01000029">
    <property type="protein sequence ID" value="EEW36439.1"/>
    <property type="molecule type" value="Genomic_DNA"/>
</dbReference>
<dbReference type="Proteomes" id="UP000005926">
    <property type="component" value="Unassembled WGS sequence"/>
</dbReference>
<sequence>MYLSIIAQIAPKLKSARLLLKQLKQINTLVNIHTKPKIKTFTKTFTFVKLAMR</sequence>